<dbReference type="SUPFAM" id="SSF88713">
    <property type="entry name" value="Glycoside hydrolase/deacetylase"/>
    <property type="match status" value="1"/>
</dbReference>
<feature type="compositionally biased region" description="Low complexity" evidence="1">
    <location>
        <begin position="13"/>
        <end position="22"/>
    </location>
</feature>
<evidence type="ECO:0000256" key="1">
    <source>
        <dbReference type="SAM" id="MobiDB-lite"/>
    </source>
</evidence>
<dbReference type="Gene3D" id="3.20.20.370">
    <property type="entry name" value="Glycoside hydrolase/deacetylase"/>
    <property type="match status" value="1"/>
</dbReference>
<dbReference type="CDD" id="cd10935">
    <property type="entry name" value="CE4_WalW"/>
    <property type="match status" value="1"/>
</dbReference>
<dbReference type="Proteomes" id="UP000027866">
    <property type="component" value="Unassembled WGS sequence"/>
</dbReference>
<protein>
    <submittedName>
        <fullName evidence="2">WalW protein</fullName>
    </submittedName>
</protein>
<name>A0A074MU55_9SPHN</name>
<dbReference type="RefSeq" id="WP_236922198.1">
    <property type="nucleotide sequence ID" value="NZ_CP017057.1"/>
</dbReference>
<feature type="region of interest" description="Disordered" evidence="1">
    <location>
        <begin position="1"/>
        <end position="28"/>
    </location>
</feature>
<reference evidence="2 3" key="1">
    <citation type="submission" date="2014-04" db="EMBL/GenBank/DDBJ databases">
        <title>A comprehensive comparison of genomes of Erythrobacter spp. Strains.</title>
        <authorList>
            <person name="Zheng Q."/>
        </authorList>
    </citation>
    <scope>NUCLEOTIDE SEQUENCE [LARGE SCALE GENOMIC DNA]</scope>
    <source>
        <strain evidence="2 3">DSM 8509</strain>
    </source>
</reference>
<dbReference type="AlphaFoldDB" id="A0A074MU55"/>
<proteinExistence type="predicted"/>
<dbReference type="InterPro" id="IPR011330">
    <property type="entry name" value="Glyco_hydro/deAcase_b/a-brl"/>
</dbReference>
<evidence type="ECO:0000313" key="2">
    <source>
        <dbReference type="EMBL" id="KEO98546.1"/>
    </source>
</evidence>
<evidence type="ECO:0000313" key="3">
    <source>
        <dbReference type="Proteomes" id="UP000027866"/>
    </source>
</evidence>
<gene>
    <name evidence="2" type="ORF">EH32_05415</name>
</gene>
<organism evidence="2 3">
    <name type="scientific">Erythrobacter litoralis</name>
    <dbReference type="NCBI Taxonomy" id="39960"/>
    <lineage>
        <taxon>Bacteria</taxon>
        <taxon>Pseudomonadati</taxon>
        <taxon>Pseudomonadota</taxon>
        <taxon>Alphaproteobacteria</taxon>
        <taxon>Sphingomonadales</taxon>
        <taxon>Erythrobacteraceae</taxon>
        <taxon>Erythrobacter/Porphyrobacter group</taxon>
        <taxon>Erythrobacter</taxon>
    </lineage>
</organism>
<dbReference type="GO" id="GO:0005975">
    <property type="term" value="P:carbohydrate metabolic process"/>
    <property type="evidence" value="ECO:0007669"/>
    <property type="project" value="InterPro"/>
</dbReference>
<comment type="caution">
    <text evidence="2">The sequence shown here is derived from an EMBL/GenBank/DDBJ whole genome shotgun (WGS) entry which is preliminary data.</text>
</comment>
<accession>A0A074MU55</accession>
<keyword evidence="3" id="KW-1185">Reference proteome</keyword>
<dbReference type="EMBL" id="JMIX01000003">
    <property type="protein sequence ID" value="KEO98546.1"/>
    <property type="molecule type" value="Genomic_DNA"/>
</dbReference>
<sequence length="348" mass="37655">MPRAMYHAPPPRSGSAASGPLGDIVPPGERARFAPEFGRRVLLTIDTEEEFDWSAPFSREATGTSHTHTFSGFQALCEGIGAHPVWLIDWPIAHDPVAIEVLGEAARAGRADIGIHLHPWVNPPFEEAVSARNSYAGNLPRALEAEKFGRLKARIEEAFGVAPAIYRAGRYGFGPNSAAMLAEHGIAIDSSMRPLFDYRADGGPDYRHHPAHPWWMDAGRGLLELPVTTVHAGALSRFAPRLSLFAERVPRLPGLLARARLLERIALTPEGVDKAEALRGIDAAVKADLPLLVLSFHSPSLAPGHTPYVRSTEDVAALHDWLRTVYARLDALGVRSACVADILAAARG</sequence>